<evidence type="ECO:0000313" key="3">
    <source>
        <dbReference type="EMBL" id="EOY34421.1"/>
    </source>
</evidence>
<dbReference type="OMA" id="YLESKFW"/>
<dbReference type="InParanoid" id="A0A061GY65"/>
<dbReference type="GO" id="GO:0005524">
    <property type="term" value="F:ATP binding"/>
    <property type="evidence" value="ECO:0007669"/>
    <property type="project" value="InterPro"/>
</dbReference>
<feature type="region of interest" description="Disordered" evidence="1">
    <location>
        <begin position="1"/>
        <end position="77"/>
    </location>
</feature>
<dbReference type="GO" id="GO:0004672">
    <property type="term" value="F:protein kinase activity"/>
    <property type="evidence" value="ECO:0007669"/>
    <property type="project" value="InterPro"/>
</dbReference>
<evidence type="ECO:0000259" key="2">
    <source>
        <dbReference type="PROSITE" id="PS50011"/>
    </source>
</evidence>
<keyword evidence="3" id="KW-0418">Kinase</keyword>
<dbReference type="PANTHER" id="PTHR46863:SF1">
    <property type="entry name" value="PROTEIN KINASE SUPERFAMILY PROTEIN"/>
    <property type="match status" value="1"/>
</dbReference>
<sequence length="406" mass="44966">MCKNKMAANVSEPTPSRTPRTRPSQSPRDSRTRPSQSSSPSTSNPSSAAYTSTSSYAKGTSSGTSVSSRTSLSSLRESLPENPHIYDISEIRAATNNFLAKRYSSSSSSAASTASTAACWRCNLRGRDTVVFQRKFRRKIQTPQLKERLSVICRSHHMSIIKLLGASISEIATDLAHGLDYIHNNTGLNLSIVHNHIKSSSIIVTEPSFNAKICHFGTAQLCGETDENERRELKRETEIEEVLEEGDAANLRKLKRSDSGERQFEGARGYMSPEFRSSGVATQKSDVFAFGVVILELLSGEEPLKYRYDKRTGDFVRTSVTETAAAAVEARETLRRWMDRRLNDSFPVEVADKLIRLALDCVHVDPDKRPSMGRVAGKISKLYLESRIWSDNVKLPTGISVSLAPR</sequence>
<evidence type="ECO:0000256" key="1">
    <source>
        <dbReference type="SAM" id="MobiDB-lite"/>
    </source>
</evidence>
<accession>A0A061GY65</accession>
<dbReference type="PANTHER" id="PTHR46863">
    <property type="entry name" value="OS09G0572100 PROTEIN"/>
    <property type="match status" value="1"/>
</dbReference>
<keyword evidence="4" id="KW-1185">Reference proteome</keyword>
<evidence type="ECO:0000313" key="4">
    <source>
        <dbReference type="Proteomes" id="UP000026915"/>
    </source>
</evidence>
<dbReference type="FunCoup" id="A0A061GY65">
    <property type="interactions" value="1657"/>
</dbReference>
<dbReference type="SUPFAM" id="SSF56112">
    <property type="entry name" value="Protein kinase-like (PK-like)"/>
    <property type="match status" value="1"/>
</dbReference>
<dbReference type="Gramene" id="EOY34421">
    <property type="protein sequence ID" value="EOY34421"/>
    <property type="gene ID" value="TCM_042102"/>
</dbReference>
<dbReference type="EMBL" id="CM001887">
    <property type="protein sequence ID" value="EOY34421.1"/>
    <property type="molecule type" value="Genomic_DNA"/>
</dbReference>
<dbReference type="Pfam" id="PF00069">
    <property type="entry name" value="Pkinase"/>
    <property type="match status" value="1"/>
</dbReference>
<feature type="compositionally biased region" description="Low complexity" evidence="1">
    <location>
        <begin position="11"/>
        <end position="77"/>
    </location>
</feature>
<dbReference type="InterPro" id="IPR000719">
    <property type="entry name" value="Prot_kinase_dom"/>
</dbReference>
<dbReference type="Gene3D" id="1.10.510.10">
    <property type="entry name" value="Transferase(Phosphotransferase) domain 1"/>
    <property type="match status" value="1"/>
</dbReference>
<keyword evidence="3" id="KW-0808">Transferase</keyword>
<dbReference type="Proteomes" id="UP000026915">
    <property type="component" value="Chromosome 9"/>
</dbReference>
<dbReference type="InterPro" id="IPR011009">
    <property type="entry name" value="Kinase-like_dom_sf"/>
</dbReference>
<dbReference type="PROSITE" id="PS50011">
    <property type="entry name" value="PROTEIN_KINASE_DOM"/>
    <property type="match status" value="1"/>
</dbReference>
<dbReference type="HOGENOM" id="CLU_000288_21_1_1"/>
<proteinExistence type="predicted"/>
<protein>
    <submittedName>
        <fullName evidence="3">Kinase superfamily protein, putative</fullName>
    </submittedName>
</protein>
<gene>
    <name evidence="3" type="ORF">TCM_042102</name>
</gene>
<dbReference type="eggNOG" id="KOG1187">
    <property type="taxonomic scope" value="Eukaryota"/>
</dbReference>
<reference evidence="3 4" key="1">
    <citation type="journal article" date="2013" name="Genome Biol.">
        <title>The genome sequence of the most widely cultivated cacao type and its use to identify candidate genes regulating pod color.</title>
        <authorList>
            <person name="Motamayor J.C."/>
            <person name="Mockaitis K."/>
            <person name="Schmutz J."/>
            <person name="Haiminen N."/>
            <person name="Iii D.L."/>
            <person name="Cornejo O."/>
            <person name="Findley S.D."/>
            <person name="Zheng P."/>
            <person name="Utro F."/>
            <person name="Royaert S."/>
            <person name="Saski C."/>
            <person name="Jenkins J."/>
            <person name="Podicheti R."/>
            <person name="Zhao M."/>
            <person name="Scheffler B.E."/>
            <person name="Stack J.C."/>
            <person name="Feltus F.A."/>
            <person name="Mustiga G.M."/>
            <person name="Amores F."/>
            <person name="Phillips W."/>
            <person name="Marelli J.P."/>
            <person name="May G.D."/>
            <person name="Shapiro H."/>
            <person name="Ma J."/>
            <person name="Bustamante C.D."/>
            <person name="Schnell R.J."/>
            <person name="Main D."/>
            <person name="Gilbert D."/>
            <person name="Parida L."/>
            <person name="Kuhn D.N."/>
        </authorList>
    </citation>
    <scope>NUCLEOTIDE SEQUENCE [LARGE SCALE GENOMIC DNA]</scope>
    <source>
        <strain evidence="4">cv. Matina 1-6</strain>
    </source>
</reference>
<name>A0A061GY65_THECC</name>
<feature type="domain" description="Protein kinase" evidence="2">
    <location>
        <begin position="50"/>
        <end position="384"/>
    </location>
</feature>
<dbReference type="AlphaFoldDB" id="A0A061GY65"/>
<organism evidence="3 4">
    <name type="scientific">Theobroma cacao</name>
    <name type="common">Cacao</name>
    <name type="synonym">Cocoa</name>
    <dbReference type="NCBI Taxonomy" id="3641"/>
    <lineage>
        <taxon>Eukaryota</taxon>
        <taxon>Viridiplantae</taxon>
        <taxon>Streptophyta</taxon>
        <taxon>Embryophyta</taxon>
        <taxon>Tracheophyta</taxon>
        <taxon>Spermatophyta</taxon>
        <taxon>Magnoliopsida</taxon>
        <taxon>eudicotyledons</taxon>
        <taxon>Gunneridae</taxon>
        <taxon>Pentapetalae</taxon>
        <taxon>rosids</taxon>
        <taxon>malvids</taxon>
        <taxon>Malvales</taxon>
        <taxon>Malvaceae</taxon>
        <taxon>Byttnerioideae</taxon>
        <taxon>Theobroma</taxon>
    </lineage>
</organism>